<name>A0ABR6XDR8_9BURK</name>
<dbReference type="PANTHER" id="PTHR35936:SF19">
    <property type="entry name" value="AMINO-ACID-BINDING PROTEIN YXEM-RELATED"/>
    <property type="match status" value="1"/>
</dbReference>
<keyword evidence="4" id="KW-1185">Reference proteome</keyword>
<dbReference type="Proteomes" id="UP000637632">
    <property type="component" value="Unassembled WGS sequence"/>
</dbReference>
<dbReference type="Gene3D" id="3.40.190.10">
    <property type="entry name" value="Periplasmic binding protein-like II"/>
    <property type="match status" value="2"/>
</dbReference>
<dbReference type="SUPFAM" id="SSF53850">
    <property type="entry name" value="Periplasmic binding protein-like II"/>
    <property type="match status" value="1"/>
</dbReference>
<comment type="caution">
    <text evidence="3">The sequence shown here is derived from an EMBL/GenBank/DDBJ whole genome shotgun (WGS) entry which is preliminary data.</text>
</comment>
<evidence type="ECO:0000313" key="3">
    <source>
        <dbReference type="EMBL" id="MBC3810449.1"/>
    </source>
</evidence>
<dbReference type="EMBL" id="JACOFT010000001">
    <property type="protein sequence ID" value="MBC3810449.1"/>
    <property type="molecule type" value="Genomic_DNA"/>
</dbReference>
<feature type="domain" description="Solute-binding protein family 3/N-terminal" evidence="2">
    <location>
        <begin position="15"/>
        <end position="234"/>
    </location>
</feature>
<organism evidence="3 4">
    <name type="scientific">Undibacterium aquatile</name>
    <dbReference type="NCBI Taxonomy" id="1537398"/>
    <lineage>
        <taxon>Bacteria</taxon>
        <taxon>Pseudomonadati</taxon>
        <taxon>Pseudomonadota</taxon>
        <taxon>Betaproteobacteria</taxon>
        <taxon>Burkholderiales</taxon>
        <taxon>Oxalobacteraceae</taxon>
        <taxon>Undibacterium</taxon>
    </lineage>
</organism>
<dbReference type="InterPro" id="IPR001638">
    <property type="entry name" value="Solute-binding_3/MltF_N"/>
</dbReference>
<dbReference type="Pfam" id="PF00497">
    <property type="entry name" value="SBP_bac_3"/>
    <property type="match status" value="1"/>
</dbReference>
<protein>
    <submittedName>
        <fullName evidence="3">Transporter substrate-binding domain-containing protein</fullName>
    </submittedName>
</protein>
<dbReference type="SMART" id="SM00062">
    <property type="entry name" value="PBPb"/>
    <property type="match status" value="1"/>
</dbReference>
<evidence type="ECO:0000313" key="4">
    <source>
        <dbReference type="Proteomes" id="UP000637632"/>
    </source>
</evidence>
<reference evidence="3 4" key="1">
    <citation type="submission" date="2020-08" db="EMBL/GenBank/DDBJ databases">
        <title>Novel species isolated from subtropical streams in China.</title>
        <authorList>
            <person name="Lu H."/>
        </authorList>
    </citation>
    <scope>NUCLEOTIDE SEQUENCE [LARGE SCALE GENOMIC DNA]</scope>
    <source>
        <strain evidence="3 4">CCTCC AB 2015119</strain>
    </source>
</reference>
<proteinExistence type="predicted"/>
<sequence>MLSCLLTSWEAQALELLFHVSALPPYVKDDPRRGLVPEIVTRAFATQGIQCRFIRSNNKRMETEVEAGTADAGFAGIPVNNAKIFFSDPVIEFENVAVTLRDKHLQINSLSDLSDKKIVAFSNAQKVLGSEFTMAVKNHRSYSEVGDQASQVPMLDAGRGDVILLDLRAFLYFARLLHGKTEATNRYTVHHLFKPTPRLLGFHKSEHRDHFNKGLKAIRQSGEYAAILNNYRND</sequence>
<keyword evidence="1" id="KW-0732">Signal</keyword>
<gene>
    <name evidence="3" type="ORF">H8K26_03265</name>
</gene>
<dbReference type="PANTHER" id="PTHR35936">
    <property type="entry name" value="MEMBRANE-BOUND LYTIC MUREIN TRANSGLYCOSYLASE F"/>
    <property type="match status" value="1"/>
</dbReference>
<accession>A0ABR6XDR8</accession>
<evidence type="ECO:0000259" key="2">
    <source>
        <dbReference type="SMART" id="SM00062"/>
    </source>
</evidence>
<evidence type="ECO:0000256" key="1">
    <source>
        <dbReference type="ARBA" id="ARBA00022729"/>
    </source>
</evidence>
<dbReference type="RefSeq" id="WP_190477259.1">
    <property type="nucleotide sequence ID" value="NZ_JACOFT010000001.1"/>
</dbReference>